<protein>
    <recommendedName>
        <fullName evidence="3">Copia protein</fullName>
    </recommendedName>
</protein>
<dbReference type="AlphaFoldDB" id="A0AAV2DSL8"/>
<proteinExistence type="predicted"/>
<dbReference type="EMBL" id="OZ034816">
    <property type="protein sequence ID" value="CAL1376415.1"/>
    <property type="molecule type" value="Genomic_DNA"/>
</dbReference>
<gene>
    <name evidence="1" type="ORF">LTRI10_LOCUS18145</name>
</gene>
<dbReference type="CDD" id="cd09272">
    <property type="entry name" value="RNase_HI_RT_Ty1"/>
    <property type="match status" value="1"/>
</dbReference>
<reference evidence="1 2" key="1">
    <citation type="submission" date="2024-04" db="EMBL/GenBank/DDBJ databases">
        <authorList>
            <person name="Fracassetti M."/>
        </authorList>
    </citation>
    <scope>NUCLEOTIDE SEQUENCE [LARGE SCALE GENOMIC DNA]</scope>
</reference>
<organism evidence="1 2">
    <name type="scientific">Linum trigynum</name>
    <dbReference type="NCBI Taxonomy" id="586398"/>
    <lineage>
        <taxon>Eukaryota</taxon>
        <taxon>Viridiplantae</taxon>
        <taxon>Streptophyta</taxon>
        <taxon>Embryophyta</taxon>
        <taxon>Tracheophyta</taxon>
        <taxon>Spermatophyta</taxon>
        <taxon>Magnoliopsida</taxon>
        <taxon>eudicotyledons</taxon>
        <taxon>Gunneridae</taxon>
        <taxon>Pentapetalae</taxon>
        <taxon>rosids</taxon>
        <taxon>fabids</taxon>
        <taxon>Malpighiales</taxon>
        <taxon>Linaceae</taxon>
        <taxon>Linum</taxon>
    </lineage>
</organism>
<dbReference type="PANTHER" id="PTHR11439">
    <property type="entry name" value="GAG-POL-RELATED RETROTRANSPOSON"/>
    <property type="match status" value="1"/>
</dbReference>
<accession>A0AAV2DSL8</accession>
<evidence type="ECO:0000313" key="1">
    <source>
        <dbReference type="EMBL" id="CAL1376415.1"/>
    </source>
</evidence>
<sequence length="133" mass="15167">MFPSPGKDTLRAYSDSDFAGCVDTRRSTTRWCVQFGDSFISWGCKKQDKVSKSSTEAEYRAMSDVTFELTLLRRLLCDMGVEIASPMDLFVDNTSAIRIAENPVLHDRTKHIEVHMHYVQDEVRDGTIALHYV</sequence>
<evidence type="ECO:0008006" key="3">
    <source>
        <dbReference type="Google" id="ProtNLM"/>
    </source>
</evidence>
<dbReference type="Proteomes" id="UP001497516">
    <property type="component" value="Chromosome 3"/>
</dbReference>
<keyword evidence="2" id="KW-1185">Reference proteome</keyword>
<evidence type="ECO:0000313" key="2">
    <source>
        <dbReference type="Proteomes" id="UP001497516"/>
    </source>
</evidence>
<name>A0AAV2DSL8_9ROSI</name>
<dbReference type="PANTHER" id="PTHR11439:SF497">
    <property type="entry name" value="CYSTEINE-RICH RLK (RECEPTOR-LIKE PROTEIN KINASE) 8"/>
    <property type="match status" value="1"/>
</dbReference>